<protein>
    <submittedName>
        <fullName evidence="5">S1C family serine protease</fullName>
        <ecNumber evidence="5">3.4.21.-</ecNumber>
    </submittedName>
</protein>
<accession>A0ABD5NRE0</accession>
<dbReference type="SUPFAM" id="SSF50494">
    <property type="entry name" value="Trypsin-like serine proteases"/>
    <property type="match status" value="1"/>
</dbReference>
<feature type="region of interest" description="Disordered" evidence="3">
    <location>
        <begin position="61"/>
        <end position="80"/>
    </location>
</feature>
<reference evidence="5 6" key="1">
    <citation type="journal article" date="2019" name="Int. J. Syst. Evol. Microbiol.">
        <title>The Global Catalogue of Microorganisms (GCM) 10K type strain sequencing project: providing services to taxonomists for standard genome sequencing and annotation.</title>
        <authorList>
            <consortium name="The Broad Institute Genomics Platform"/>
            <consortium name="The Broad Institute Genome Sequencing Center for Infectious Disease"/>
            <person name="Wu L."/>
            <person name="Ma J."/>
        </authorList>
    </citation>
    <scope>NUCLEOTIDE SEQUENCE [LARGE SCALE GENOMIC DNA]</scope>
    <source>
        <strain evidence="5 6">IBRC-M 10256</strain>
    </source>
</reference>
<dbReference type="PANTHER" id="PTHR43343">
    <property type="entry name" value="PEPTIDASE S12"/>
    <property type="match status" value="1"/>
</dbReference>
<evidence type="ECO:0000256" key="1">
    <source>
        <dbReference type="ARBA" id="ARBA00022670"/>
    </source>
</evidence>
<dbReference type="AlphaFoldDB" id="A0ABD5NRE0"/>
<evidence type="ECO:0000259" key="4">
    <source>
        <dbReference type="Pfam" id="PF13180"/>
    </source>
</evidence>
<keyword evidence="6" id="KW-1185">Reference proteome</keyword>
<dbReference type="InterPro" id="IPR009003">
    <property type="entry name" value="Peptidase_S1_PA"/>
</dbReference>
<feature type="domain" description="PDZ" evidence="4">
    <location>
        <begin position="283"/>
        <end position="388"/>
    </location>
</feature>
<dbReference type="Pfam" id="PF13365">
    <property type="entry name" value="Trypsin_2"/>
    <property type="match status" value="1"/>
</dbReference>
<dbReference type="GO" id="GO:0008233">
    <property type="term" value="F:peptidase activity"/>
    <property type="evidence" value="ECO:0007669"/>
    <property type="project" value="UniProtKB-KW"/>
</dbReference>
<dbReference type="SUPFAM" id="SSF50156">
    <property type="entry name" value="PDZ domain-like"/>
    <property type="match status" value="1"/>
</dbReference>
<evidence type="ECO:0000313" key="5">
    <source>
        <dbReference type="EMBL" id="MFC3959479.1"/>
    </source>
</evidence>
<proteinExistence type="predicted"/>
<dbReference type="GO" id="GO:0006508">
    <property type="term" value="P:proteolysis"/>
    <property type="evidence" value="ECO:0007669"/>
    <property type="project" value="UniProtKB-KW"/>
</dbReference>
<comment type="caution">
    <text evidence="5">The sequence shown here is derived from an EMBL/GenBank/DDBJ whole genome shotgun (WGS) entry which is preliminary data.</text>
</comment>
<evidence type="ECO:0000256" key="3">
    <source>
        <dbReference type="SAM" id="MobiDB-lite"/>
    </source>
</evidence>
<dbReference type="RefSeq" id="WP_256532992.1">
    <property type="nucleotide sequence ID" value="NZ_CP101824.1"/>
</dbReference>
<name>A0ABD5NRE0_9EURY</name>
<dbReference type="CDD" id="cd06779">
    <property type="entry name" value="cpPDZ_Deg_HtrA-like"/>
    <property type="match status" value="1"/>
</dbReference>
<dbReference type="InterPro" id="IPR001478">
    <property type="entry name" value="PDZ"/>
</dbReference>
<dbReference type="PANTHER" id="PTHR43343:SF3">
    <property type="entry name" value="PROTEASE DO-LIKE 8, CHLOROPLASTIC"/>
    <property type="match status" value="1"/>
</dbReference>
<feature type="region of interest" description="Disordered" evidence="3">
    <location>
        <begin position="27"/>
        <end position="55"/>
    </location>
</feature>
<keyword evidence="2 5" id="KW-0378">Hydrolase</keyword>
<dbReference type="Pfam" id="PF13180">
    <property type="entry name" value="PDZ_2"/>
    <property type="match status" value="1"/>
</dbReference>
<dbReference type="Proteomes" id="UP001595846">
    <property type="component" value="Unassembled WGS sequence"/>
</dbReference>
<organism evidence="5 6">
    <name type="scientific">Halovivax cerinus</name>
    <dbReference type="NCBI Taxonomy" id="1487865"/>
    <lineage>
        <taxon>Archaea</taxon>
        <taxon>Methanobacteriati</taxon>
        <taxon>Methanobacteriota</taxon>
        <taxon>Stenosarchaea group</taxon>
        <taxon>Halobacteria</taxon>
        <taxon>Halobacteriales</taxon>
        <taxon>Natrialbaceae</taxon>
        <taxon>Halovivax</taxon>
    </lineage>
</organism>
<gene>
    <name evidence="5" type="ORF">ACFOUR_14035</name>
</gene>
<dbReference type="EMBL" id="JBHSAQ010000013">
    <property type="protein sequence ID" value="MFC3959479.1"/>
    <property type="molecule type" value="Genomic_DNA"/>
</dbReference>
<evidence type="ECO:0000313" key="6">
    <source>
        <dbReference type="Proteomes" id="UP001595846"/>
    </source>
</evidence>
<dbReference type="EC" id="3.4.21.-" evidence="5"/>
<sequence>MGRIRTLALLFVTVAMVTSVPIAGVAAGGEASTSGTDSTAGEASTSDTDSTAGEAGAFQTGATVPQAQPQANQSQGEQARNRTGCNYVSLYEETIPSVVQVQVGSGLGSGFVYEATGNATFVVTNQHVVGENESVGVRASDGELYEGAVVGATAFADLAVVRVNATTDSMAALPLADETPQPGQRVAALGSPYGLESTITSGIVSGVNRSMPTEAGRLPNTIQTDAPINPGNSGGPLVDCASGDVLGVNRAGGGENIGFAVSARLVERIVPELVETGEYAYPFLGVRTLPLSQLIVDANDLDVTEGVYVAGVLGETGASEALQGADESTQLDGATVPVGGDVIVAVDGQTVTTREDLLSYLLTETQPEDTIELTVLRDGERETVEVTLGERPPVNGS</sequence>
<dbReference type="InterPro" id="IPR051201">
    <property type="entry name" value="Chloro_Bact_Ser_Proteases"/>
</dbReference>
<dbReference type="Gene3D" id="2.40.10.120">
    <property type="match status" value="1"/>
</dbReference>
<feature type="compositionally biased region" description="Polar residues" evidence="3">
    <location>
        <begin position="31"/>
        <end position="51"/>
    </location>
</feature>
<dbReference type="InterPro" id="IPR036034">
    <property type="entry name" value="PDZ_sf"/>
</dbReference>
<dbReference type="InterPro" id="IPR001940">
    <property type="entry name" value="Peptidase_S1C"/>
</dbReference>
<dbReference type="PRINTS" id="PR00834">
    <property type="entry name" value="PROTEASES2C"/>
</dbReference>
<keyword evidence="1 5" id="KW-0645">Protease</keyword>
<dbReference type="Gene3D" id="2.30.42.10">
    <property type="match status" value="1"/>
</dbReference>
<evidence type="ECO:0000256" key="2">
    <source>
        <dbReference type="ARBA" id="ARBA00022801"/>
    </source>
</evidence>
<dbReference type="GeneID" id="73902103"/>